<comment type="subcellular location">
    <subcellularLocation>
        <location evidence="1">Membrane</location>
        <topology evidence="1">Multi-pass membrane protein</topology>
    </subcellularLocation>
</comment>
<proteinExistence type="predicted"/>
<organism evidence="4 5">
    <name type="scientific">Cylicostephanus goldi</name>
    <name type="common">Nematode worm</name>
    <dbReference type="NCBI Taxonomy" id="71465"/>
    <lineage>
        <taxon>Eukaryota</taxon>
        <taxon>Metazoa</taxon>
        <taxon>Ecdysozoa</taxon>
        <taxon>Nematoda</taxon>
        <taxon>Chromadorea</taxon>
        <taxon>Rhabditida</taxon>
        <taxon>Rhabditina</taxon>
        <taxon>Rhabditomorpha</taxon>
        <taxon>Strongyloidea</taxon>
        <taxon>Strongylidae</taxon>
        <taxon>Cylicostephanus</taxon>
    </lineage>
</organism>
<reference evidence="4 5" key="1">
    <citation type="submission" date="2018-11" db="EMBL/GenBank/DDBJ databases">
        <authorList>
            <consortium name="Pathogen Informatics"/>
        </authorList>
    </citation>
    <scope>NUCLEOTIDE SEQUENCE [LARGE SCALE GENOMIC DNA]</scope>
</reference>
<evidence type="ECO:0000259" key="3">
    <source>
        <dbReference type="PROSITE" id="PS50850"/>
    </source>
</evidence>
<name>A0A3P6QCV2_CYLGO</name>
<dbReference type="Proteomes" id="UP000271889">
    <property type="component" value="Unassembled WGS sequence"/>
</dbReference>
<feature type="transmembrane region" description="Helical" evidence="2">
    <location>
        <begin position="284"/>
        <end position="304"/>
    </location>
</feature>
<sequence length="448" mass="49289">KNFFDKFHFFEPLHKSKIWFLVHWLDSSKHTNSLFSAIAIGCILGTVPNSLLIQKLGLRSAVAVNGLLTTVSTLFFPFAVRYGFTAVFIMRVLQGVGTALSFPMTGIAPAQWSTLKATGTFIAILSCHVQFCNILTMPVSGFLCESRFGWPAVFYLQGLLSALIFLTYHFFYTDDPADHKNVGPKELAKISYGKSYEKKQRIPYRAIFTDPCILGVWFSVMGGNLAFQIFLMYGPTYINKVVLHLGIASTGFATALPHILSAIVKFAIGPISDKATCISGKWRFIFFAALSQGMMAICIVTLANLREARIAQSIYTAAIVFSGINVVGIIKCAQVVAGQYSHFVMSVISFLTSFNVLLIPVAINFVCPDNTPEQVCIISNKILTSKNILPFQWSRLFLGLSVIVVAVNAPFVFVAKGEAAEWTGHKVHAAALPEKKGSIKSEDLMDKF</sequence>
<evidence type="ECO:0000313" key="5">
    <source>
        <dbReference type="Proteomes" id="UP000271889"/>
    </source>
</evidence>
<protein>
    <recommendedName>
        <fullName evidence="3">Major facilitator superfamily (MFS) profile domain-containing protein</fullName>
    </recommendedName>
</protein>
<evidence type="ECO:0000256" key="2">
    <source>
        <dbReference type="SAM" id="Phobius"/>
    </source>
</evidence>
<evidence type="ECO:0000313" key="4">
    <source>
        <dbReference type="EMBL" id="VDK43327.1"/>
    </source>
</evidence>
<keyword evidence="2" id="KW-0812">Transmembrane</keyword>
<dbReference type="EMBL" id="UYRV01000189">
    <property type="protein sequence ID" value="VDK43327.1"/>
    <property type="molecule type" value="Genomic_DNA"/>
</dbReference>
<dbReference type="GO" id="GO:0022857">
    <property type="term" value="F:transmembrane transporter activity"/>
    <property type="evidence" value="ECO:0007669"/>
    <property type="project" value="InterPro"/>
</dbReference>
<feature type="transmembrane region" description="Helical" evidence="2">
    <location>
        <begin position="342"/>
        <end position="363"/>
    </location>
</feature>
<dbReference type="InterPro" id="IPR011701">
    <property type="entry name" value="MFS"/>
</dbReference>
<accession>A0A3P6QCV2</accession>
<dbReference type="SUPFAM" id="SSF103473">
    <property type="entry name" value="MFS general substrate transporter"/>
    <property type="match status" value="1"/>
</dbReference>
<feature type="transmembrane region" description="Helical" evidence="2">
    <location>
        <begin position="310"/>
        <end position="330"/>
    </location>
</feature>
<dbReference type="PANTHER" id="PTHR45757:SF11">
    <property type="entry name" value="MAJOR FACILITATOR SUPERFAMILY (MFS) PROFILE DOMAIN-CONTAINING PROTEIN"/>
    <property type="match status" value="1"/>
</dbReference>
<feature type="transmembrane region" description="Helical" evidence="2">
    <location>
        <begin position="396"/>
        <end position="415"/>
    </location>
</feature>
<feature type="domain" description="Major facilitator superfamily (MFS) profile" evidence="3">
    <location>
        <begin position="1"/>
        <end position="418"/>
    </location>
</feature>
<dbReference type="AlphaFoldDB" id="A0A3P6QCV2"/>
<feature type="non-terminal residue" evidence="4">
    <location>
        <position position="1"/>
    </location>
</feature>
<keyword evidence="2" id="KW-0472">Membrane</keyword>
<evidence type="ECO:0000256" key="1">
    <source>
        <dbReference type="ARBA" id="ARBA00004141"/>
    </source>
</evidence>
<feature type="transmembrane region" description="Helical" evidence="2">
    <location>
        <begin position="207"/>
        <end position="230"/>
    </location>
</feature>
<gene>
    <name evidence="4" type="ORF">CGOC_LOCUS155</name>
</gene>
<feature type="transmembrane region" description="Helical" evidence="2">
    <location>
        <begin position="152"/>
        <end position="171"/>
    </location>
</feature>
<feature type="transmembrane region" description="Helical" evidence="2">
    <location>
        <begin position="60"/>
        <end position="80"/>
    </location>
</feature>
<dbReference type="GO" id="GO:0016020">
    <property type="term" value="C:membrane"/>
    <property type="evidence" value="ECO:0007669"/>
    <property type="project" value="UniProtKB-SubCell"/>
</dbReference>
<dbReference type="InterPro" id="IPR020846">
    <property type="entry name" value="MFS_dom"/>
</dbReference>
<feature type="transmembrane region" description="Helical" evidence="2">
    <location>
        <begin position="242"/>
        <end position="264"/>
    </location>
</feature>
<dbReference type="Pfam" id="PF07690">
    <property type="entry name" value="MFS_1"/>
    <property type="match status" value="1"/>
</dbReference>
<dbReference type="PANTHER" id="PTHR45757">
    <property type="entry name" value="PROTEIN CBG23364-RELATED"/>
    <property type="match status" value="1"/>
</dbReference>
<keyword evidence="2" id="KW-1133">Transmembrane helix</keyword>
<keyword evidence="5" id="KW-1185">Reference proteome</keyword>
<dbReference type="Gene3D" id="1.20.1250.20">
    <property type="entry name" value="MFS general substrate transporter like domains"/>
    <property type="match status" value="1"/>
</dbReference>
<dbReference type="InterPro" id="IPR036259">
    <property type="entry name" value="MFS_trans_sf"/>
</dbReference>
<feature type="transmembrane region" description="Helical" evidence="2">
    <location>
        <begin position="120"/>
        <end position="140"/>
    </location>
</feature>
<dbReference type="PROSITE" id="PS50850">
    <property type="entry name" value="MFS"/>
    <property type="match status" value="1"/>
</dbReference>
<feature type="transmembrane region" description="Helical" evidence="2">
    <location>
        <begin position="34"/>
        <end position="53"/>
    </location>
</feature>
<dbReference type="OrthoDB" id="2985014at2759"/>
<feature type="transmembrane region" description="Helical" evidence="2">
    <location>
        <begin position="86"/>
        <end position="108"/>
    </location>
</feature>